<keyword evidence="2" id="KW-1185">Reference proteome</keyword>
<dbReference type="GO" id="GO:0004497">
    <property type="term" value="F:monooxygenase activity"/>
    <property type="evidence" value="ECO:0007669"/>
    <property type="project" value="UniProtKB-KW"/>
</dbReference>
<dbReference type="AlphaFoldDB" id="A0A9Y2JNS9"/>
<dbReference type="SUPFAM" id="SSF54909">
    <property type="entry name" value="Dimeric alpha+beta barrel"/>
    <property type="match status" value="1"/>
</dbReference>
<keyword evidence="1" id="KW-0503">Monooxygenase</keyword>
<evidence type="ECO:0000313" key="1">
    <source>
        <dbReference type="EMBL" id="WIY01105.1"/>
    </source>
</evidence>
<proteinExistence type="predicted"/>
<keyword evidence="1" id="KW-0560">Oxidoreductase</keyword>
<dbReference type="RefSeq" id="WP_285997565.1">
    <property type="nucleotide sequence ID" value="NZ_CP127295.1"/>
</dbReference>
<evidence type="ECO:0000313" key="2">
    <source>
        <dbReference type="Proteomes" id="UP001239397"/>
    </source>
</evidence>
<dbReference type="EMBL" id="CP127295">
    <property type="protein sequence ID" value="WIY01105.1"/>
    <property type="molecule type" value="Genomic_DNA"/>
</dbReference>
<name>A0A9Y2JNS9_9PSEU</name>
<gene>
    <name evidence="1" type="ORF">QRX60_44920</name>
</gene>
<protein>
    <submittedName>
        <fullName evidence="1">Antibiotic biosynthesis monooxygenase</fullName>
    </submittedName>
</protein>
<organism evidence="1 2">
    <name type="scientific">Amycolatopsis mongoliensis</name>
    <dbReference type="NCBI Taxonomy" id="715475"/>
    <lineage>
        <taxon>Bacteria</taxon>
        <taxon>Bacillati</taxon>
        <taxon>Actinomycetota</taxon>
        <taxon>Actinomycetes</taxon>
        <taxon>Pseudonocardiales</taxon>
        <taxon>Pseudonocardiaceae</taxon>
        <taxon>Amycolatopsis</taxon>
    </lineage>
</organism>
<accession>A0A9Y2JNS9</accession>
<dbReference type="KEGG" id="amog:QRX60_44920"/>
<sequence length="101" mass="10943">MPNCVEFVKFRVKEGQQPAFLARRPEAIAAVRRAHPDLIGAPVLAEHADGTWTDVWIYRSAAAAERANAGAGEIPEFLAMAELLEDVRVEASSMPDEVSGP</sequence>
<reference evidence="1 2" key="1">
    <citation type="submission" date="2023-06" db="EMBL/GenBank/DDBJ databases">
        <authorList>
            <person name="Oyuntsetseg B."/>
            <person name="Kim S.B."/>
        </authorList>
    </citation>
    <scope>NUCLEOTIDE SEQUENCE [LARGE SCALE GENOMIC DNA]</scope>
    <source>
        <strain evidence="1 2">4-36</strain>
    </source>
</reference>
<dbReference type="Proteomes" id="UP001239397">
    <property type="component" value="Chromosome"/>
</dbReference>
<dbReference type="InterPro" id="IPR011008">
    <property type="entry name" value="Dimeric_a/b-barrel"/>
</dbReference>